<comment type="caution">
    <text evidence="6">The sequence shown here is derived from an EMBL/GenBank/DDBJ whole genome shotgun (WGS) entry which is preliminary data.</text>
</comment>
<feature type="domain" description="MYND-type" evidence="5">
    <location>
        <begin position="402"/>
        <end position="438"/>
    </location>
</feature>
<accession>A0A9W8PFA5</accession>
<evidence type="ECO:0000313" key="7">
    <source>
        <dbReference type="Proteomes" id="UP001152130"/>
    </source>
</evidence>
<feature type="region of interest" description="Disordered" evidence="4">
    <location>
        <begin position="43"/>
        <end position="63"/>
    </location>
</feature>
<dbReference type="InterPro" id="IPR002893">
    <property type="entry name" value="Znf_MYND"/>
</dbReference>
<dbReference type="EMBL" id="JAPDHF010000023">
    <property type="protein sequence ID" value="KAJ4004860.1"/>
    <property type="molecule type" value="Genomic_DNA"/>
</dbReference>
<evidence type="ECO:0000256" key="2">
    <source>
        <dbReference type="ARBA" id="ARBA00022771"/>
    </source>
</evidence>
<evidence type="ECO:0000256" key="1">
    <source>
        <dbReference type="ARBA" id="ARBA00022723"/>
    </source>
</evidence>
<gene>
    <name evidence="6" type="ORF">NW766_011594</name>
</gene>
<sequence length="785" mass="90134">METDTEIISIAATLKELHAYAKLLYLRDGRQFKDKTFYEEVEDEVSSNDSRNDDSSSKNVSLGNLDTDHLRRRFLDRLSEIVSPMKGGRHVVASYMFYWPDKVKVFLAINSGFVEGDAVSTFLDTLCKSLKGIAMAPDYEIEKSRNALWNLVLCHQSSRLTTTIVDLRQVMKSFPHLPTQRAGSDPSSNDIVLDIDGSMLAFEDCLKLLAQLLFNSVDSDLKRHSDLVNLSYALYRKFRVDKFQTLGRQGEKLRNMIGFLGRLQMSFQDLVTAASQIPGFDDLFLIPVIKPRLEKNTPNEEWSLIRTLGALKVQVNDTAIEKLMETSNRRIKWTKNKLISDFSRIKSPSWEVHAEIQLIAFTLGHPNDIANGKGLPGSVEDGHFPRPEVQSSTLLISTEKTCIRCLEETTRRCSHCGEGLFCNENCERKMPLSHLLKCNMRQVTSADYLFEDVLDDMIPTDPQVLEDYWFDRCHNPNEKSHLLGLFAGLLLHHPDHISRETLHQWRSEPGGNPYLVAQIVVKFEELPKGSAGGYFPWFFRHRKRFELAGGHESIPQAPTPEMHVQNMQAKARRYLAVEDQNKDFRDLTPFSKMHCFAFYSIVIGNQHPPPMNQADCFWFDFGFVVCRDQYEEASLGGMYNTMLFGSRSQLEYEESLGSSSSARLVKKRDPACTFDEFWTAWDKGKLMAIFDKCWPELQTRHTHEPTEYRILKRLRRFIESETPRPSIWKLRHFLALDNVSVDLGGSRIWILRELGHENDFGAEEFLCAAIQQGRADGNLLREDKR</sequence>
<evidence type="ECO:0000313" key="6">
    <source>
        <dbReference type="EMBL" id="KAJ4004860.1"/>
    </source>
</evidence>
<dbReference type="GO" id="GO:0008270">
    <property type="term" value="F:zinc ion binding"/>
    <property type="evidence" value="ECO:0007669"/>
    <property type="project" value="UniProtKB-KW"/>
</dbReference>
<dbReference type="AlphaFoldDB" id="A0A9W8PFA5"/>
<keyword evidence="3" id="KW-0862">Zinc</keyword>
<keyword evidence="7" id="KW-1185">Reference proteome</keyword>
<proteinExistence type="predicted"/>
<organism evidence="6 7">
    <name type="scientific">Fusarium irregulare</name>
    <dbReference type="NCBI Taxonomy" id="2494466"/>
    <lineage>
        <taxon>Eukaryota</taxon>
        <taxon>Fungi</taxon>
        <taxon>Dikarya</taxon>
        <taxon>Ascomycota</taxon>
        <taxon>Pezizomycotina</taxon>
        <taxon>Sordariomycetes</taxon>
        <taxon>Hypocreomycetidae</taxon>
        <taxon>Hypocreales</taxon>
        <taxon>Nectriaceae</taxon>
        <taxon>Fusarium</taxon>
        <taxon>Fusarium incarnatum-equiseti species complex</taxon>
    </lineage>
</organism>
<keyword evidence="1" id="KW-0479">Metal-binding</keyword>
<reference evidence="6" key="1">
    <citation type="submission" date="2022-10" db="EMBL/GenBank/DDBJ databases">
        <title>Fusarium specimens isolated from Avocado Roots.</title>
        <authorList>
            <person name="Stajich J."/>
            <person name="Roper C."/>
            <person name="Heimlech-Rivalta G."/>
        </authorList>
    </citation>
    <scope>NUCLEOTIDE SEQUENCE</scope>
    <source>
        <strain evidence="6">CF00143</strain>
    </source>
</reference>
<name>A0A9W8PFA5_9HYPO</name>
<dbReference type="Proteomes" id="UP001152130">
    <property type="component" value="Unassembled WGS sequence"/>
</dbReference>
<evidence type="ECO:0000259" key="5">
    <source>
        <dbReference type="PROSITE" id="PS01360"/>
    </source>
</evidence>
<dbReference type="PROSITE" id="PS01360">
    <property type="entry name" value="ZF_MYND_1"/>
    <property type="match status" value="1"/>
</dbReference>
<protein>
    <recommendedName>
        <fullName evidence="5">MYND-type domain-containing protein</fullName>
    </recommendedName>
</protein>
<evidence type="ECO:0000256" key="4">
    <source>
        <dbReference type="SAM" id="MobiDB-lite"/>
    </source>
</evidence>
<keyword evidence="2" id="KW-0863">Zinc-finger</keyword>
<evidence type="ECO:0000256" key="3">
    <source>
        <dbReference type="ARBA" id="ARBA00022833"/>
    </source>
</evidence>
<dbReference type="SUPFAM" id="SSF144232">
    <property type="entry name" value="HIT/MYND zinc finger-like"/>
    <property type="match status" value="1"/>
</dbReference>